<dbReference type="AlphaFoldDB" id="A0A101P903"/>
<name>A0A101P903_9ACTN</name>
<feature type="transmembrane region" description="Helical" evidence="2">
    <location>
        <begin position="15"/>
        <end position="36"/>
    </location>
</feature>
<evidence type="ECO:0000313" key="3">
    <source>
        <dbReference type="EMBL" id="KUN07114.1"/>
    </source>
</evidence>
<evidence type="ECO:0000313" key="4">
    <source>
        <dbReference type="Proteomes" id="UP000053127"/>
    </source>
</evidence>
<evidence type="ECO:0000256" key="2">
    <source>
        <dbReference type="SAM" id="Phobius"/>
    </source>
</evidence>
<keyword evidence="2" id="KW-0812">Transmembrane</keyword>
<dbReference type="EMBL" id="LMWN01000013">
    <property type="protein sequence ID" value="KUN07114.1"/>
    <property type="molecule type" value="Genomic_DNA"/>
</dbReference>
<proteinExistence type="predicted"/>
<organism evidence="3 4">
    <name type="scientific">Streptomyces yokosukanensis</name>
    <dbReference type="NCBI Taxonomy" id="67386"/>
    <lineage>
        <taxon>Bacteria</taxon>
        <taxon>Bacillati</taxon>
        <taxon>Actinomycetota</taxon>
        <taxon>Actinomycetes</taxon>
        <taxon>Kitasatosporales</taxon>
        <taxon>Streptomycetaceae</taxon>
        <taxon>Streptomyces</taxon>
    </lineage>
</organism>
<keyword evidence="4" id="KW-1185">Reference proteome</keyword>
<feature type="transmembrane region" description="Helical" evidence="2">
    <location>
        <begin position="95"/>
        <end position="115"/>
    </location>
</feature>
<keyword evidence="2" id="KW-0472">Membrane</keyword>
<protein>
    <submittedName>
        <fullName evidence="3">Uncharacterized protein</fullName>
    </submittedName>
</protein>
<evidence type="ECO:0000256" key="1">
    <source>
        <dbReference type="SAM" id="MobiDB-lite"/>
    </source>
</evidence>
<reference evidence="3 4" key="1">
    <citation type="submission" date="2015-10" db="EMBL/GenBank/DDBJ databases">
        <title>Draft genome sequence of Streptomyces yokosukanensis DSM 40224, type strain for the species Streptomyces yokosukanensis.</title>
        <authorList>
            <person name="Ruckert C."/>
            <person name="Winkler A."/>
            <person name="Kalinowski J."/>
            <person name="Kampfer P."/>
            <person name="Glaeser S."/>
        </authorList>
    </citation>
    <scope>NUCLEOTIDE SEQUENCE [LARGE SCALE GENOMIC DNA]</scope>
    <source>
        <strain evidence="3 4">DSM 40224</strain>
    </source>
</reference>
<comment type="caution">
    <text evidence="3">The sequence shown here is derived from an EMBL/GenBank/DDBJ whole genome shotgun (WGS) entry which is preliminary data.</text>
</comment>
<dbReference type="Proteomes" id="UP000053127">
    <property type="component" value="Unassembled WGS sequence"/>
</dbReference>
<feature type="transmembrane region" description="Helical" evidence="2">
    <location>
        <begin position="154"/>
        <end position="180"/>
    </location>
</feature>
<sequence length="303" mass="31954">MRERGRAAGFLRDDIAAAIPVNAAQLPAAGLLWWIWSASQDQYDTGYDGALGIFCLLIFAPLLLPLLGLVLSAVLTLPAILLARPLLRWFGGPEWACRTVAAAAAAIGWGAAAALLLRTPFATAAAVLTALGLLPALGIAYVRTRSWSRWGLWWRSALACAGLFALALGGGIAASATGLIPQYEPPRLAPARLAGVWHGERGAELRLAPGGRAEARGLPAEPTDNDSTAPDSKDYVICAGTGTWKPDDDPYGTDRVGILLHFDRDCGLDTHWSVSGTESAPRLFALLGDPDDGTLRILDRAGD</sequence>
<gene>
    <name evidence="3" type="ORF">AQI95_11175</name>
</gene>
<keyword evidence="2" id="KW-1133">Transmembrane helix</keyword>
<feature type="transmembrane region" description="Helical" evidence="2">
    <location>
        <begin position="121"/>
        <end position="142"/>
    </location>
</feature>
<accession>A0A101P903</accession>
<feature type="transmembrane region" description="Helical" evidence="2">
    <location>
        <begin position="51"/>
        <end position="83"/>
    </location>
</feature>
<feature type="region of interest" description="Disordered" evidence="1">
    <location>
        <begin position="210"/>
        <end position="232"/>
    </location>
</feature>